<proteinExistence type="predicted"/>
<evidence type="ECO:0000313" key="2">
    <source>
        <dbReference type="Proteomes" id="UP000240708"/>
    </source>
</evidence>
<accession>A0A2P8E0M5</accession>
<name>A0A2P8E0M5_9BACT</name>
<organism evidence="1 2">
    <name type="scientific">Cecembia rubra</name>
    <dbReference type="NCBI Taxonomy" id="1485585"/>
    <lineage>
        <taxon>Bacteria</taxon>
        <taxon>Pseudomonadati</taxon>
        <taxon>Bacteroidota</taxon>
        <taxon>Cytophagia</taxon>
        <taxon>Cytophagales</taxon>
        <taxon>Cyclobacteriaceae</taxon>
        <taxon>Cecembia</taxon>
    </lineage>
</organism>
<gene>
    <name evidence="1" type="ORF">CLV48_108131</name>
</gene>
<comment type="caution">
    <text evidence="1">The sequence shown here is derived from an EMBL/GenBank/DDBJ whole genome shotgun (WGS) entry which is preliminary data.</text>
</comment>
<dbReference type="EMBL" id="PYGF01000008">
    <property type="protein sequence ID" value="PSL03021.1"/>
    <property type="molecule type" value="Genomic_DNA"/>
</dbReference>
<dbReference type="Proteomes" id="UP000240708">
    <property type="component" value="Unassembled WGS sequence"/>
</dbReference>
<reference evidence="1 2" key="1">
    <citation type="submission" date="2018-03" db="EMBL/GenBank/DDBJ databases">
        <title>Genomic Encyclopedia of Archaeal and Bacterial Type Strains, Phase II (KMG-II): from individual species to whole genera.</title>
        <authorList>
            <person name="Goeker M."/>
        </authorList>
    </citation>
    <scope>NUCLEOTIDE SEQUENCE [LARGE SCALE GENOMIC DNA]</scope>
    <source>
        <strain evidence="1 2">DSM 28057</strain>
    </source>
</reference>
<dbReference type="OrthoDB" id="9837646at2"/>
<sequence length="89" mass="10067">MKRTEKLLFELKPSEFRKMVLKSLHSGTITKDEAKVLIRDGQKDKGIFLFEDDLTDADLLLKSGLEKMGYFGGIILDGTGKDFLEVKQS</sequence>
<dbReference type="AlphaFoldDB" id="A0A2P8E0M5"/>
<evidence type="ECO:0000313" key="1">
    <source>
        <dbReference type="EMBL" id="PSL03021.1"/>
    </source>
</evidence>
<protein>
    <submittedName>
        <fullName evidence="1">Uncharacterized protein</fullName>
    </submittedName>
</protein>
<keyword evidence="2" id="KW-1185">Reference proteome</keyword>
<dbReference type="RefSeq" id="WP_106568020.1">
    <property type="nucleotide sequence ID" value="NZ_JAUVYL010000093.1"/>
</dbReference>